<comment type="caution">
    <text evidence="1">The sequence shown here is derived from an EMBL/GenBank/DDBJ whole genome shotgun (WGS) entry which is preliminary data.</text>
</comment>
<reference evidence="2" key="1">
    <citation type="journal article" date="2019" name="Int. J. Syst. Evol. Microbiol.">
        <title>The Global Catalogue of Microorganisms (GCM) 10K type strain sequencing project: providing services to taxonomists for standard genome sequencing and annotation.</title>
        <authorList>
            <consortium name="The Broad Institute Genomics Platform"/>
            <consortium name="The Broad Institute Genome Sequencing Center for Infectious Disease"/>
            <person name="Wu L."/>
            <person name="Ma J."/>
        </authorList>
    </citation>
    <scope>NUCLEOTIDE SEQUENCE [LARGE SCALE GENOMIC DNA]</scope>
    <source>
        <strain evidence="2">CGMCC 4.7277</strain>
    </source>
</reference>
<dbReference type="EMBL" id="JBHSMX010000066">
    <property type="protein sequence ID" value="MFC5524001.1"/>
    <property type="molecule type" value="Genomic_DNA"/>
</dbReference>
<evidence type="ECO:0000313" key="2">
    <source>
        <dbReference type="Proteomes" id="UP001596084"/>
    </source>
</evidence>
<evidence type="ECO:0000313" key="1">
    <source>
        <dbReference type="EMBL" id="MFC5524001.1"/>
    </source>
</evidence>
<keyword evidence="2" id="KW-1185">Reference proteome</keyword>
<accession>A0ABW0QGD6</accession>
<dbReference type="Proteomes" id="UP001596084">
    <property type="component" value="Unassembled WGS sequence"/>
</dbReference>
<protein>
    <submittedName>
        <fullName evidence="1">Uncharacterized protein</fullName>
    </submittedName>
</protein>
<name>A0ABW0QGD6_9BURK</name>
<gene>
    <name evidence="1" type="ORF">ACFPP7_24280</name>
</gene>
<dbReference type="RefSeq" id="WP_068832067.1">
    <property type="nucleotide sequence ID" value="NZ_JBHSMX010000066.1"/>
</dbReference>
<sequence length="93" mass="11203">MIFNPPKPEFPDDFLQWATTPKHRYFTGHRHSGRYYTFTLAPPLISRLNQQPVRSSFTVLPEQILQSKNWRRDVAQRIRSLKVHIQQQYPIRK</sequence>
<organism evidence="1 2">
    <name type="scientific">Polaromonas jejuensis</name>
    <dbReference type="NCBI Taxonomy" id="457502"/>
    <lineage>
        <taxon>Bacteria</taxon>
        <taxon>Pseudomonadati</taxon>
        <taxon>Pseudomonadota</taxon>
        <taxon>Betaproteobacteria</taxon>
        <taxon>Burkholderiales</taxon>
        <taxon>Comamonadaceae</taxon>
        <taxon>Polaromonas</taxon>
    </lineage>
</organism>
<proteinExistence type="predicted"/>